<comment type="caution">
    <text evidence="1">The sequence shown here is derived from an EMBL/GenBank/DDBJ whole genome shotgun (WGS) entry which is preliminary data.</text>
</comment>
<evidence type="ECO:0000313" key="2">
    <source>
        <dbReference type="Proteomes" id="UP000565579"/>
    </source>
</evidence>
<proteinExistence type="predicted"/>
<evidence type="ECO:0000313" key="1">
    <source>
        <dbReference type="EMBL" id="MBB6550836.1"/>
    </source>
</evidence>
<dbReference type="EMBL" id="JACHMI010000001">
    <property type="protein sequence ID" value="MBB6550836.1"/>
    <property type="molecule type" value="Genomic_DNA"/>
</dbReference>
<dbReference type="RefSeq" id="WP_185105038.1">
    <property type="nucleotide sequence ID" value="NZ_JACHMI010000001.1"/>
</dbReference>
<name>A0A7X0NWT9_9ACTN</name>
<organism evidence="1 2">
    <name type="scientific">Nonomuraea rubra</name>
    <dbReference type="NCBI Taxonomy" id="46180"/>
    <lineage>
        <taxon>Bacteria</taxon>
        <taxon>Bacillati</taxon>
        <taxon>Actinomycetota</taxon>
        <taxon>Actinomycetes</taxon>
        <taxon>Streptosporangiales</taxon>
        <taxon>Streptosporangiaceae</taxon>
        <taxon>Nonomuraea</taxon>
    </lineage>
</organism>
<gene>
    <name evidence="1" type="ORF">HD593_005631</name>
</gene>
<sequence length="220" mass="24187">MPEGIPPISFTTPSPRGYLYACASVDPPRRAPFVRRSARREQALAQWRALAQNLTELNEVAAATVYEAVLIPPIEGGPRHDVLMLVQTTSPEELAAVPVEKLQADLVMPARNIRRIGDTDATTRGTFLFNHFTAPDPEAAVPVWDELAGWYTARTGVDNSTLLRPVEEGAPYAFVNYVRLPGSAPAFLLNQVLRPSFHRFVRSTLKANGMVAMPILCRPA</sequence>
<accession>A0A7X0NWT9</accession>
<keyword evidence="2" id="KW-1185">Reference proteome</keyword>
<protein>
    <submittedName>
        <fullName evidence="1">Uncharacterized protein</fullName>
    </submittedName>
</protein>
<dbReference type="Proteomes" id="UP000565579">
    <property type="component" value="Unassembled WGS sequence"/>
</dbReference>
<reference evidence="1 2" key="1">
    <citation type="submission" date="2020-08" db="EMBL/GenBank/DDBJ databases">
        <title>Sequencing the genomes of 1000 actinobacteria strains.</title>
        <authorList>
            <person name="Klenk H.-P."/>
        </authorList>
    </citation>
    <scope>NUCLEOTIDE SEQUENCE [LARGE SCALE GENOMIC DNA]</scope>
    <source>
        <strain evidence="1 2">DSM 43768</strain>
    </source>
</reference>
<dbReference type="AlphaFoldDB" id="A0A7X0NWT9"/>